<sequence length="479" mass="49573">PRLEFGDKSLTVTWTNKTYTDRSPIETVDLEISPAPKGGAVQVTALSGTQYVWNGLENGTAYSVRVRANNLAPDPSDWGEYSGEMVPAGLPDVPETPSAVRAADSPLNGGSIDVSWKPPFENGDAIKGYTLQRYKNGARDGAALSLTATSHKATGLDNESSYTFTVTAENKAGRTAESAASAAVVPYGRPEAPPRPSVQNVGGGGQDSGIPRVSWGAADANGSPITGYTVTASPGGAKRDVAGTSVDFTGLPAGNYTFTVTATNKGGTSTSSPASGQISAYGKPSAPGVSPNKTGATSGTFTVTAPSSNGGSGVTRYNWQLSGSQNRSGSGQSVDVGGDYDQTYTLIAQACNAAGCGPWSSGQTIRTDPRPVPPTIWVTRGPGKATGSWGDCQNTSVCTVFRVNANATFPSGNYTFACYYDGNRIGSFTWTEHLSAGGYVDLGCILGNPYGTQRTAKVYVTISPAPSGIVVEHRDWPIR</sequence>
<evidence type="ECO:0000313" key="7">
    <source>
        <dbReference type="Proteomes" id="UP000298003"/>
    </source>
</evidence>
<keyword evidence="2" id="KW-0378">Hydrolase</keyword>
<evidence type="ECO:0000256" key="2">
    <source>
        <dbReference type="ARBA" id="ARBA00023295"/>
    </source>
</evidence>
<dbReference type="GO" id="GO:0000272">
    <property type="term" value="P:polysaccharide catabolic process"/>
    <property type="evidence" value="ECO:0007669"/>
    <property type="project" value="UniProtKB-KW"/>
</dbReference>
<keyword evidence="3" id="KW-0624">Polysaccharide degradation</keyword>
<dbReference type="PANTHER" id="PTHR13817:SF73">
    <property type="entry name" value="FIBRONECTIN TYPE-III DOMAIN-CONTAINING PROTEIN"/>
    <property type="match status" value="1"/>
</dbReference>
<evidence type="ECO:0000259" key="5">
    <source>
        <dbReference type="PROSITE" id="PS50853"/>
    </source>
</evidence>
<evidence type="ECO:0000256" key="1">
    <source>
        <dbReference type="ARBA" id="ARBA00022737"/>
    </source>
</evidence>
<proteinExistence type="predicted"/>
<dbReference type="Gene3D" id="2.60.40.10">
    <property type="entry name" value="Immunoglobulins"/>
    <property type="match status" value="4"/>
</dbReference>
<name>A0A4Y8QZA3_9MICO</name>
<dbReference type="InterPro" id="IPR013783">
    <property type="entry name" value="Ig-like_fold"/>
</dbReference>
<dbReference type="InterPro" id="IPR003961">
    <property type="entry name" value="FN3_dom"/>
</dbReference>
<dbReference type="PANTHER" id="PTHR13817">
    <property type="entry name" value="TITIN"/>
    <property type="match status" value="1"/>
</dbReference>
<dbReference type="AlphaFoldDB" id="A0A4Y8QZA3"/>
<feature type="region of interest" description="Disordered" evidence="4">
    <location>
        <begin position="263"/>
        <end position="314"/>
    </location>
</feature>
<dbReference type="Proteomes" id="UP000298003">
    <property type="component" value="Unassembled WGS sequence"/>
</dbReference>
<evidence type="ECO:0000256" key="3">
    <source>
        <dbReference type="ARBA" id="ARBA00023326"/>
    </source>
</evidence>
<evidence type="ECO:0000256" key="4">
    <source>
        <dbReference type="SAM" id="MobiDB-lite"/>
    </source>
</evidence>
<dbReference type="GO" id="GO:0016798">
    <property type="term" value="F:hydrolase activity, acting on glycosyl bonds"/>
    <property type="evidence" value="ECO:0007669"/>
    <property type="project" value="UniProtKB-KW"/>
</dbReference>
<dbReference type="PRINTS" id="PR00014">
    <property type="entry name" value="FNTYPEIII"/>
</dbReference>
<feature type="domain" description="Fibronectin type-III" evidence="5">
    <location>
        <begin position="96"/>
        <end position="191"/>
    </location>
</feature>
<keyword evidence="1" id="KW-0677">Repeat</keyword>
<dbReference type="InterPro" id="IPR036116">
    <property type="entry name" value="FN3_sf"/>
</dbReference>
<dbReference type="Pfam" id="PF00041">
    <property type="entry name" value="fn3"/>
    <property type="match status" value="3"/>
</dbReference>
<feature type="domain" description="Fibronectin type-III" evidence="5">
    <location>
        <begin position="192"/>
        <end position="285"/>
    </location>
</feature>
<dbReference type="SUPFAM" id="SSF49265">
    <property type="entry name" value="Fibronectin type III"/>
    <property type="match status" value="2"/>
</dbReference>
<dbReference type="SMART" id="SM00060">
    <property type="entry name" value="FN3"/>
    <property type="match status" value="4"/>
</dbReference>
<dbReference type="EMBL" id="SOZH01000009">
    <property type="protein sequence ID" value="TFF06663.1"/>
    <property type="molecule type" value="Genomic_DNA"/>
</dbReference>
<accession>A0A4Y8QZA3</accession>
<dbReference type="RefSeq" id="WP_134724200.1">
    <property type="nucleotide sequence ID" value="NZ_SOZH01000009.1"/>
</dbReference>
<comment type="caution">
    <text evidence="6">The sequence shown here is derived from an EMBL/GenBank/DDBJ whole genome shotgun (WGS) entry which is preliminary data.</text>
</comment>
<evidence type="ECO:0000313" key="6">
    <source>
        <dbReference type="EMBL" id="TFF06663.1"/>
    </source>
</evidence>
<keyword evidence="2" id="KW-0326">Glycosidase</keyword>
<feature type="compositionally biased region" description="Polar residues" evidence="4">
    <location>
        <begin position="291"/>
        <end position="314"/>
    </location>
</feature>
<feature type="compositionally biased region" description="Polar residues" evidence="4">
    <location>
        <begin position="263"/>
        <end position="278"/>
    </location>
</feature>
<protein>
    <submittedName>
        <fullName evidence="6">Fibronectin type III domain-containing protein</fullName>
    </submittedName>
</protein>
<gene>
    <name evidence="6" type="ORF">E1O70_16095</name>
</gene>
<dbReference type="PROSITE" id="PS50853">
    <property type="entry name" value="FN3"/>
    <property type="match status" value="3"/>
</dbReference>
<dbReference type="InterPro" id="IPR050964">
    <property type="entry name" value="Striated_Muscle_Regulatory"/>
</dbReference>
<reference evidence="6 7" key="1">
    <citation type="submission" date="2019-03" db="EMBL/GenBank/DDBJ databases">
        <title>Cellulosimicrobium funkei JCM14302 Assembly.</title>
        <authorList>
            <person name="Dou T."/>
        </authorList>
    </citation>
    <scope>NUCLEOTIDE SEQUENCE [LARGE SCALE GENOMIC DNA]</scope>
    <source>
        <strain evidence="6 7">JCM 14302</strain>
    </source>
</reference>
<organism evidence="6 7">
    <name type="scientific">Cellulosimicrobium funkei</name>
    <dbReference type="NCBI Taxonomy" id="264251"/>
    <lineage>
        <taxon>Bacteria</taxon>
        <taxon>Bacillati</taxon>
        <taxon>Actinomycetota</taxon>
        <taxon>Actinomycetes</taxon>
        <taxon>Micrococcales</taxon>
        <taxon>Promicromonosporaceae</taxon>
        <taxon>Cellulosimicrobium</taxon>
    </lineage>
</organism>
<feature type="domain" description="Fibronectin type-III" evidence="5">
    <location>
        <begin position="1"/>
        <end position="89"/>
    </location>
</feature>
<keyword evidence="3" id="KW-0119">Carbohydrate metabolism</keyword>
<dbReference type="GeneID" id="95686007"/>
<feature type="region of interest" description="Disordered" evidence="4">
    <location>
        <begin position="188"/>
        <end position="209"/>
    </location>
</feature>
<feature type="non-terminal residue" evidence="6">
    <location>
        <position position="1"/>
    </location>
</feature>
<dbReference type="CDD" id="cd00063">
    <property type="entry name" value="FN3"/>
    <property type="match status" value="3"/>
</dbReference>
<keyword evidence="7" id="KW-1185">Reference proteome</keyword>